<feature type="transmembrane region" description="Helical" evidence="1">
    <location>
        <begin position="76"/>
        <end position="99"/>
    </location>
</feature>
<keyword evidence="1" id="KW-0472">Membrane</keyword>
<feature type="transmembrane region" description="Helical" evidence="1">
    <location>
        <begin position="35"/>
        <end position="64"/>
    </location>
</feature>
<keyword evidence="1" id="KW-0812">Transmembrane</keyword>
<protein>
    <submittedName>
        <fullName evidence="2">Uncharacterized protein</fullName>
    </submittedName>
</protein>
<sequence>MFSPRLQLLAYALLFQVDAETRMEMIMALEAAVALPMAVLAAPAIVMAALALGAVATSAMVIAMGFADHVNQDIDLLGALAPIHVMFLVLIQTGSLAVITELMQHVNLMMIMAAL</sequence>
<evidence type="ECO:0000313" key="3">
    <source>
        <dbReference type="Proteomes" id="UP000320914"/>
    </source>
</evidence>
<dbReference type="AlphaFoldDB" id="A0A502HXA5"/>
<comment type="caution">
    <text evidence="2">The sequence shown here is derived from an EMBL/GenBank/DDBJ whole genome shotgun (WGS) entry which is preliminary data.</text>
</comment>
<accession>A0A502HXA5</accession>
<evidence type="ECO:0000313" key="2">
    <source>
        <dbReference type="EMBL" id="TPG77992.1"/>
    </source>
</evidence>
<reference evidence="2 3" key="1">
    <citation type="journal article" date="2019" name="Environ. Microbiol.">
        <title>Species interactions and distinct microbial communities in high Arctic permafrost affected cryosols are associated with the CH4 and CO2 gas fluxes.</title>
        <authorList>
            <person name="Altshuler I."/>
            <person name="Hamel J."/>
            <person name="Turney S."/>
            <person name="Magnuson E."/>
            <person name="Levesque R."/>
            <person name="Greer C."/>
            <person name="Whyte L.G."/>
        </authorList>
    </citation>
    <scope>NUCLEOTIDE SEQUENCE [LARGE SCALE GENOMIC DNA]</scope>
    <source>
        <strain evidence="2 3">OWC5</strain>
    </source>
</reference>
<name>A0A502HXA5_9PSED</name>
<keyword evidence="1" id="KW-1133">Transmembrane helix</keyword>
<proteinExistence type="predicted"/>
<dbReference type="Proteomes" id="UP000320914">
    <property type="component" value="Unassembled WGS sequence"/>
</dbReference>
<gene>
    <name evidence="2" type="ORF">EAH74_27275</name>
</gene>
<evidence type="ECO:0000256" key="1">
    <source>
        <dbReference type="SAM" id="Phobius"/>
    </source>
</evidence>
<dbReference type="EMBL" id="RCZA01000013">
    <property type="protein sequence ID" value="TPG77992.1"/>
    <property type="molecule type" value="Genomic_DNA"/>
</dbReference>
<organism evidence="2 3">
    <name type="scientific">Pseudomonas mandelii</name>
    <dbReference type="NCBI Taxonomy" id="75612"/>
    <lineage>
        <taxon>Bacteria</taxon>
        <taxon>Pseudomonadati</taxon>
        <taxon>Pseudomonadota</taxon>
        <taxon>Gammaproteobacteria</taxon>
        <taxon>Pseudomonadales</taxon>
        <taxon>Pseudomonadaceae</taxon>
        <taxon>Pseudomonas</taxon>
    </lineage>
</organism>